<organism evidence="1">
    <name type="scientific">Haptolina brevifila</name>
    <dbReference type="NCBI Taxonomy" id="156173"/>
    <lineage>
        <taxon>Eukaryota</taxon>
        <taxon>Haptista</taxon>
        <taxon>Haptophyta</taxon>
        <taxon>Prymnesiophyceae</taxon>
        <taxon>Prymnesiales</taxon>
        <taxon>Prymnesiaceae</taxon>
        <taxon>Haptolina</taxon>
    </lineage>
</organism>
<reference evidence="1" key="1">
    <citation type="submission" date="2021-01" db="EMBL/GenBank/DDBJ databases">
        <authorList>
            <person name="Corre E."/>
            <person name="Pelletier E."/>
            <person name="Niang G."/>
            <person name="Scheremetjew M."/>
            <person name="Finn R."/>
            <person name="Kale V."/>
            <person name="Holt S."/>
            <person name="Cochrane G."/>
            <person name="Meng A."/>
            <person name="Brown T."/>
            <person name="Cohen L."/>
        </authorList>
    </citation>
    <scope>NUCLEOTIDE SEQUENCE</scope>
    <source>
        <strain evidence="1">UTEX LB 985</strain>
    </source>
</reference>
<name>A0A7S2HE86_9EUKA</name>
<dbReference type="PANTHER" id="PTHR34286:SF1">
    <property type="entry name" value="TRANSMEMBRANE PROTEIN"/>
    <property type="match status" value="1"/>
</dbReference>
<accession>A0A7S2HE86</accession>
<sequence>MGAANFPYPKWVWSPTGGWWPNPPKWKRNTALVAGAWAVILGITIKWSSANERRPLPPVVYPIPSQYWCKHAAADDARLAGMGWGEKTESEE</sequence>
<proteinExistence type="predicted"/>
<dbReference type="PANTHER" id="PTHR34286">
    <property type="entry name" value="TRANSMEMBRANE PROTEIN"/>
    <property type="match status" value="1"/>
</dbReference>
<dbReference type="AlphaFoldDB" id="A0A7S2HE86"/>
<dbReference type="EMBL" id="HBGU01048673">
    <property type="protein sequence ID" value="CAD9488148.1"/>
    <property type="molecule type" value="Transcribed_RNA"/>
</dbReference>
<gene>
    <name evidence="1" type="ORF">CBRE1094_LOCUS26506</name>
</gene>
<protein>
    <submittedName>
        <fullName evidence="1">Uncharacterized protein</fullName>
    </submittedName>
</protein>
<evidence type="ECO:0000313" key="1">
    <source>
        <dbReference type="EMBL" id="CAD9488148.1"/>
    </source>
</evidence>